<dbReference type="EMBL" id="UZAM01010714">
    <property type="protein sequence ID" value="VDP13442.1"/>
    <property type="molecule type" value="Genomic_DNA"/>
</dbReference>
<dbReference type="PANTHER" id="PTHR23402:SF1">
    <property type="entry name" value="PYROGLUTAMYL-PEPTIDASE I"/>
    <property type="match status" value="1"/>
</dbReference>
<dbReference type="GO" id="GO:0006508">
    <property type="term" value="P:proteolysis"/>
    <property type="evidence" value="ECO:0007669"/>
    <property type="project" value="UniProtKB-KW"/>
</dbReference>
<proteinExistence type="inferred from homology"/>
<accession>A0A183IV88</accession>
<sequence length="173" mass="19169">MNADASISSKRHHIVATGFGPFSSVKFNPSWDALQHLESHGQMKGVFLHTILVPVCYFDADMHVNLIWRRCPSGESCCVGGCSVLSTLIDVQALADSLNKIPDLKLKFEVSKDPGTYLCGYIYYQSLRENPARTLFVHVPFVSEDASLEDIAAALKALLETVANDYLEKVFMI</sequence>
<dbReference type="OrthoDB" id="407146at2759"/>
<comment type="similarity">
    <text evidence="1">Belongs to the peptidase C15 family.</text>
</comment>
<evidence type="ECO:0000256" key="1">
    <source>
        <dbReference type="ARBA" id="ARBA00006641"/>
    </source>
</evidence>
<reference evidence="5 6" key="2">
    <citation type="submission" date="2018-11" db="EMBL/GenBank/DDBJ databases">
        <authorList>
            <consortium name="Pathogen Informatics"/>
        </authorList>
    </citation>
    <scope>NUCLEOTIDE SEQUENCE [LARGE SCALE GENOMIC DNA]</scope>
</reference>
<dbReference type="AlphaFoldDB" id="A0A183IV88"/>
<evidence type="ECO:0000256" key="4">
    <source>
        <dbReference type="ARBA" id="ARBA00022807"/>
    </source>
</evidence>
<keyword evidence="2" id="KW-0645">Protease</keyword>
<dbReference type="SUPFAM" id="SSF53182">
    <property type="entry name" value="Pyrrolidone carboxyl peptidase (pyroglutamate aminopeptidase)"/>
    <property type="match status" value="1"/>
</dbReference>
<dbReference type="InterPro" id="IPR036440">
    <property type="entry name" value="Peptidase_C15-like_sf"/>
</dbReference>
<evidence type="ECO:0000313" key="5">
    <source>
        <dbReference type="EMBL" id="VDP13442.1"/>
    </source>
</evidence>
<keyword evidence="4" id="KW-0788">Thiol protease</keyword>
<evidence type="ECO:0000313" key="6">
    <source>
        <dbReference type="Proteomes" id="UP000270296"/>
    </source>
</evidence>
<protein>
    <submittedName>
        <fullName evidence="7">Peptidase C15, pyroglutamyl peptidase I-like protein</fullName>
    </submittedName>
</protein>
<dbReference type="InterPro" id="IPR016125">
    <property type="entry name" value="Peptidase_C15-like"/>
</dbReference>
<dbReference type="GO" id="GO:0008234">
    <property type="term" value="F:cysteine-type peptidase activity"/>
    <property type="evidence" value="ECO:0007669"/>
    <property type="project" value="UniProtKB-KW"/>
</dbReference>
<reference evidence="7" key="1">
    <citation type="submission" date="2016-06" db="UniProtKB">
        <authorList>
            <consortium name="WormBaseParasite"/>
        </authorList>
    </citation>
    <scope>IDENTIFICATION</scope>
</reference>
<keyword evidence="3" id="KW-0378">Hydrolase</keyword>
<dbReference type="PANTHER" id="PTHR23402">
    <property type="entry name" value="PROTEASE FAMILY C15 PYROGLUTAMYL-PEPTIDASE I-RELATED"/>
    <property type="match status" value="1"/>
</dbReference>
<evidence type="ECO:0000313" key="7">
    <source>
        <dbReference type="WBParaSite" id="SBAD_0000782201-mRNA-1"/>
    </source>
</evidence>
<organism evidence="7">
    <name type="scientific">Soboliphyme baturini</name>
    <dbReference type="NCBI Taxonomy" id="241478"/>
    <lineage>
        <taxon>Eukaryota</taxon>
        <taxon>Metazoa</taxon>
        <taxon>Ecdysozoa</taxon>
        <taxon>Nematoda</taxon>
        <taxon>Enoplea</taxon>
        <taxon>Dorylaimia</taxon>
        <taxon>Dioctophymatida</taxon>
        <taxon>Dioctophymatoidea</taxon>
        <taxon>Soboliphymatidae</taxon>
        <taxon>Soboliphyme</taxon>
    </lineage>
</organism>
<dbReference type="Gene3D" id="3.40.630.20">
    <property type="entry name" value="Peptidase C15, pyroglutamyl peptidase I-like"/>
    <property type="match status" value="2"/>
</dbReference>
<dbReference type="Proteomes" id="UP000270296">
    <property type="component" value="Unassembled WGS sequence"/>
</dbReference>
<keyword evidence="6" id="KW-1185">Reference proteome</keyword>
<gene>
    <name evidence="5" type="ORF">SBAD_LOCUS7535</name>
</gene>
<dbReference type="WBParaSite" id="SBAD_0000782201-mRNA-1">
    <property type="protein sequence ID" value="SBAD_0000782201-mRNA-1"/>
    <property type="gene ID" value="SBAD_0000782201"/>
</dbReference>
<name>A0A183IV88_9BILA</name>
<evidence type="ECO:0000256" key="2">
    <source>
        <dbReference type="ARBA" id="ARBA00022670"/>
    </source>
</evidence>
<evidence type="ECO:0000256" key="3">
    <source>
        <dbReference type="ARBA" id="ARBA00022801"/>
    </source>
</evidence>